<organism evidence="1">
    <name type="scientific">Cyberlindnera fabianii</name>
    <name type="common">Yeast</name>
    <name type="synonym">Hansenula fabianii</name>
    <dbReference type="NCBI Taxonomy" id="36022"/>
    <lineage>
        <taxon>Eukaryota</taxon>
        <taxon>Fungi</taxon>
        <taxon>Dikarya</taxon>
        <taxon>Ascomycota</taxon>
        <taxon>Saccharomycotina</taxon>
        <taxon>Saccharomycetes</taxon>
        <taxon>Phaffomycetales</taxon>
        <taxon>Phaffomycetaceae</taxon>
        <taxon>Cyberlindnera</taxon>
    </lineage>
</organism>
<dbReference type="AlphaFoldDB" id="A0A061AN38"/>
<protein>
    <submittedName>
        <fullName evidence="1">CYFA0S02e02971g1_1</fullName>
    </submittedName>
</protein>
<keyword evidence="3" id="KW-1185">Reference proteome</keyword>
<gene>
    <name evidence="2" type="ORF">BON22_4152</name>
    <name evidence="1" type="ORF">CYFA0S_02e02971g</name>
</gene>
<reference evidence="2" key="3">
    <citation type="submission" date="2017-01" db="EMBL/GenBank/DDBJ databases">
        <authorList>
            <person name="Mah S.A."/>
            <person name="Swanson W.J."/>
            <person name="Moy G.W."/>
            <person name="Vacquier V.D."/>
        </authorList>
    </citation>
    <scope>NUCLEOTIDE SEQUENCE [LARGE SCALE GENOMIC DNA]</scope>
    <source>
        <strain evidence="2">65</strain>
    </source>
</reference>
<reference evidence="3" key="2">
    <citation type="journal article" date="2017" name="Genome Announc.">
        <title>Genome sequences of Cyberlindnera fabianii 65, Pichia kudriavzevii 129, and Saccharomyces cerevisiae 131 isolated from fermented masau fruits in Zimbabwe.</title>
        <authorList>
            <person name="van Rijswijck I.M.H."/>
            <person name="Derks M.F.L."/>
            <person name="Abee T."/>
            <person name="de Ridder D."/>
            <person name="Smid E.J."/>
        </authorList>
    </citation>
    <scope>NUCLEOTIDE SEQUENCE [LARGE SCALE GENOMIC DNA]</scope>
    <source>
        <strain evidence="3">65</strain>
    </source>
</reference>
<reference evidence="1" key="1">
    <citation type="journal article" date="2014" name="Genome Announc.">
        <title>Genome sequence of the yeast Cyberlindnera fabianii (Hansenula fabianii).</title>
        <authorList>
            <person name="Freel K.C."/>
            <person name="Sarilar V."/>
            <person name="Neuveglise C."/>
            <person name="Devillers H."/>
            <person name="Friedrich A."/>
            <person name="Schacherer J."/>
        </authorList>
    </citation>
    <scope>NUCLEOTIDE SEQUENCE</scope>
    <source>
        <strain evidence="1">YJS4271</strain>
    </source>
</reference>
<sequence length="662" mass="75499">MVQQLGELAFRGDTPPLVEDFPLPLHVLLKIIGNLDNPSLLAMLALFPSLCCKTAHFRDFELNDLHVSVAAHLPVAQRFHMDDVRPMDQIFYPIRIFEFHGDRLNVDSPSIDTLLSFELFDELSFVFRVYPHSWLGKSYYGNLSFGDGTTWMERLPYCTKVMIIESTATSGPIFSIPHLTEHLRKRTADNQNVWVGPGRAVFIDEILNTLKTLIVHKVSHVDHLILPVASDVHMHMYDYPVHGTTVTRPRIEGLLARRVQNFKVFFKGLTPEFGRVDVCGSVFQPDHTRNIPLGFELSDIRAFGGNRLVPFIGDSGIGKHLGLEFVGAFRLVIFQGVHPEIIRSLMFDNIEELFIHHCSIDPTLPSNTFNVELLLHTWSLRYFSYETNIVGDRCPNVMPESLRHLKLQSAAPGFKLGNVLKGKPELQSVVIEYSVFHHTPELPSVHAPVRITPLDFDGSSSLNSLIILGHCDYSLLLPGASSVIPSLRRLSIPLDFYSLTGQDRLHLDVSRFNSIQFLTISLYPPLWRKYCPVNMILLKKLVIDHNRDVPIEIEVTPMFEQVFLNDHQMSPTDRSWMFNGAGRMYNPLPYHSERNNLHLGIPQDIVMGDDLDDPPRGRRRERRGLIVIPDPVADVHRDFVRVDDWDPLEDPFEMEALVVWDP</sequence>
<evidence type="ECO:0000313" key="2">
    <source>
        <dbReference type="EMBL" id="ONH66208.1"/>
    </source>
</evidence>
<dbReference type="VEuPathDB" id="FungiDB:BON22_4152"/>
<evidence type="ECO:0000313" key="3">
    <source>
        <dbReference type="Proteomes" id="UP000189513"/>
    </source>
</evidence>
<dbReference type="EMBL" id="LK052887">
    <property type="protein sequence ID" value="CDR38552.1"/>
    <property type="molecule type" value="Genomic_DNA"/>
</dbReference>
<proteinExistence type="predicted"/>
<dbReference type="Proteomes" id="UP000189513">
    <property type="component" value="Unassembled WGS sequence"/>
</dbReference>
<accession>A0A061AN38</accession>
<dbReference type="EMBL" id="MPUK01000008">
    <property type="protein sequence ID" value="ONH66208.1"/>
    <property type="molecule type" value="Genomic_DNA"/>
</dbReference>
<evidence type="ECO:0000313" key="1">
    <source>
        <dbReference type="EMBL" id="CDR38552.1"/>
    </source>
</evidence>
<name>A0A061AN38_CYBFA</name>
<dbReference type="SUPFAM" id="SSF52047">
    <property type="entry name" value="RNI-like"/>
    <property type="match status" value="1"/>
</dbReference>